<comment type="caution">
    <text evidence="7">The sequence shown here is derived from an EMBL/GenBank/DDBJ whole genome shotgun (WGS) entry which is preliminary data.</text>
</comment>
<dbReference type="NCBIfam" id="TIGR00012">
    <property type="entry name" value="L29"/>
    <property type="match status" value="1"/>
</dbReference>
<evidence type="ECO:0000256" key="1">
    <source>
        <dbReference type="ARBA" id="ARBA00009254"/>
    </source>
</evidence>
<dbReference type="AlphaFoldDB" id="M7NUT4"/>
<dbReference type="Proteomes" id="UP000012019">
    <property type="component" value="Unassembled WGS sequence"/>
</dbReference>
<keyword evidence="8" id="KW-1185">Reference proteome</keyword>
<dbReference type="RefSeq" id="WP_009726926.1">
    <property type="nucleotide sequence ID" value="NZ_APHR01000053.1"/>
</dbReference>
<dbReference type="OrthoDB" id="9815192at2"/>
<dbReference type="InterPro" id="IPR050063">
    <property type="entry name" value="Ribosomal_protein_uL29"/>
</dbReference>
<evidence type="ECO:0000256" key="5">
    <source>
        <dbReference type="HAMAP-Rule" id="MF_00374"/>
    </source>
</evidence>
<dbReference type="PANTHER" id="PTHR10916">
    <property type="entry name" value="60S RIBOSOMAL PROTEIN L35/50S RIBOSOMAL PROTEIN L29"/>
    <property type="match status" value="1"/>
</dbReference>
<protein>
    <recommendedName>
        <fullName evidence="4 5">Large ribosomal subunit protein uL29</fullName>
    </recommendedName>
</protein>
<keyword evidence="6" id="KW-0175">Coiled coil</keyword>
<organism evidence="7 8">
    <name type="scientific">Methylophaga lonarensis MPL</name>
    <dbReference type="NCBI Taxonomy" id="1286106"/>
    <lineage>
        <taxon>Bacteria</taxon>
        <taxon>Pseudomonadati</taxon>
        <taxon>Pseudomonadota</taxon>
        <taxon>Gammaproteobacteria</taxon>
        <taxon>Thiotrichales</taxon>
        <taxon>Piscirickettsiaceae</taxon>
        <taxon>Methylophaga</taxon>
    </lineage>
</organism>
<dbReference type="GO" id="GO:0006412">
    <property type="term" value="P:translation"/>
    <property type="evidence" value="ECO:0007669"/>
    <property type="project" value="UniProtKB-UniRule"/>
</dbReference>
<dbReference type="InterPro" id="IPR036049">
    <property type="entry name" value="Ribosomal_uL29_sf"/>
</dbReference>
<sequence>MKASEVRQKSVEEMKQELEALHKEQFNLRMQHATGQLARSSELKRVRRDIARIKTVLNEK</sequence>
<reference evidence="7 8" key="1">
    <citation type="journal article" date="2013" name="Genome Announc.">
        <title>Draft Genome Sequence of Methylophaga lonarensis MPLT, a Haloalkaliphilic (Non-Methane-Utilizing) Methylotroph.</title>
        <authorList>
            <person name="Shetty S.A."/>
            <person name="Marathe N.P."/>
            <person name="Munot H."/>
            <person name="Antony C.P."/>
            <person name="Dhotre D.P."/>
            <person name="Murrell J.C."/>
            <person name="Shouche Y.S."/>
        </authorList>
    </citation>
    <scope>NUCLEOTIDE SEQUENCE [LARGE SCALE GENOMIC DNA]</scope>
    <source>
        <strain evidence="7 8">MPL</strain>
    </source>
</reference>
<keyword evidence="2 5" id="KW-0689">Ribosomal protein</keyword>
<dbReference type="CDD" id="cd00427">
    <property type="entry name" value="Ribosomal_L29_HIP"/>
    <property type="match status" value="1"/>
</dbReference>
<feature type="coiled-coil region" evidence="6">
    <location>
        <begin position="1"/>
        <end position="31"/>
    </location>
</feature>
<dbReference type="PATRIC" id="fig|1286106.3.peg.1957"/>
<dbReference type="Gene3D" id="1.10.287.310">
    <property type="match status" value="1"/>
</dbReference>
<dbReference type="GO" id="GO:0003735">
    <property type="term" value="F:structural constituent of ribosome"/>
    <property type="evidence" value="ECO:0007669"/>
    <property type="project" value="InterPro"/>
</dbReference>
<dbReference type="SUPFAM" id="SSF46561">
    <property type="entry name" value="Ribosomal protein L29 (L29p)"/>
    <property type="match status" value="1"/>
</dbReference>
<evidence type="ECO:0000256" key="6">
    <source>
        <dbReference type="SAM" id="Coils"/>
    </source>
</evidence>
<evidence type="ECO:0000313" key="8">
    <source>
        <dbReference type="Proteomes" id="UP000012019"/>
    </source>
</evidence>
<dbReference type="PANTHER" id="PTHR10916:SF0">
    <property type="entry name" value="LARGE RIBOSOMAL SUBUNIT PROTEIN UL29C"/>
    <property type="match status" value="1"/>
</dbReference>
<evidence type="ECO:0000256" key="2">
    <source>
        <dbReference type="ARBA" id="ARBA00022980"/>
    </source>
</evidence>
<dbReference type="GO" id="GO:0022625">
    <property type="term" value="C:cytosolic large ribosomal subunit"/>
    <property type="evidence" value="ECO:0007669"/>
    <property type="project" value="TreeGrafter"/>
</dbReference>
<dbReference type="EMBL" id="APHR01000053">
    <property type="protein sequence ID" value="EMR12543.1"/>
    <property type="molecule type" value="Genomic_DNA"/>
</dbReference>
<evidence type="ECO:0000313" key="7">
    <source>
        <dbReference type="EMBL" id="EMR12543.1"/>
    </source>
</evidence>
<name>M7NUT4_9GAMM</name>
<dbReference type="FunFam" id="1.10.287.310:FF:000001">
    <property type="entry name" value="50S ribosomal protein L29"/>
    <property type="match status" value="1"/>
</dbReference>
<comment type="similarity">
    <text evidence="1 5">Belongs to the universal ribosomal protein uL29 family.</text>
</comment>
<dbReference type="eggNOG" id="COG0255">
    <property type="taxonomic scope" value="Bacteria"/>
</dbReference>
<dbReference type="STRING" id="1286106.MPL1_09782"/>
<gene>
    <name evidence="5" type="primary">rpmC</name>
    <name evidence="7" type="ORF">MPL1_09782</name>
</gene>
<evidence type="ECO:0000256" key="3">
    <source>
        <dbReference type="ARBA" id="ARBA00023274"/>
    </source>
</evidence>
<dbReference type="InterPro" id="IPR001854">
    <property type="entry name" value="Ribosomal_uL29"/>
</dbReference>
<evidence type="ECO:0000256" key="4">
    <source>
        <dbReference type="ARBA" id="ARBA00035204"/>
    </source>
</evidence>
<dbReference type="Pfam" id="PF00831">
    <property type="entry name" value="Ribosomal_L29"/>
    <property type="match status" value="1"/>
</dbReference>
<dbReference type="HAMAP" id="MF_00374">
    <property type="entry name" value="Ribosomal_uL29"/>
    <property type="match status" value="1"/>
</dbReference>
<accession>M7NUT4</accession>
<keyword evidence="3 5" id="KW-0687">Ribonucleoprotein</keyword>
<proteinExistence type="inferred from homology"/>